<evidence type="ECO:0000256" key="2">
    <source>
        <dbReference type="SAM" id="SignalP"/>
    </source>
</evidence>
<evidence type="ECO:0000313" key="4">
    <source>
        <dbReference type="Proteomes" id="UP001648503"/>
    </source>
</evidence>
<feature type="compositionally biased region" description="Low complexity" evidence="1">
    <location>
        <begin position="54"/>
        <end position="71"/>
    </location>
</feature>
<keyword evidence="2" id="KW-0732">Signal</keyword>
<dbReference type="Proteomes" id="UP001648503">
    <property type="component" value="Unassembled WGS sequence"/>
</dbReference>
<feature type="compositionally biased region" description="Polar residues" evidence="1">
    <location>
        <begin position="337"/>
        <end position="351"/>
    </location>
</feature>
<feature type="chain" id="PRO_5047440838" description="SXP/RAL-2 family protein Ani s 5-like cation-binding domain-containing protein" evidence="2">
    <location>
        <begin position="19"/>
        <end position="375"/>
    </location>
</feature>
<feature type="signal peptide" evidence="2">
    <location>
        <begin position="1"/>
        <end position="18"/>
    </location>
</feature>
<evidence type="ECO:0000313" key="3">
    <source>
        <dbReference type="EMBL" id="KAH6599080.1"/>
    </source>
</evidence>
<reference evidence="3 4" key="1">
    <citation type="submission" date="2021-02" db="EMBL/GenBank/DDBJ databases">
        <title>Variation within the Batrachochytrium salamandrivorans European outbreak.</title>
        <authorList>
            <person name="Kelly M."/>
            <person name="Pasmans F."/>
            <person name="Shea T.P."/>
            <person name="Munoz J.F."/>
            <person name="Carranza S."/>
            <person name="Cuomo C.A."/>
            <person name="Martel A."/>
        </authorList>
    </citation>
    <scope>NUCLEOTIDE SEQUENCE [LARGE SCALE GENOMIC DNA]</scope>
    <source>
        <strain evidence="3 4">AMFP18/2</strain>
    </source>
</reference>
<feature type="region of interest" description="Disordered" evidence="1">
    <location>
        <begin position="325"/>
        <end position="375"/>
    </location>
</feature>
<comment type="caution">
    <text evidence="3">The sequence shown here is derived from an EMBL/GenBank/DDBJ whole genome shotgun (WGS) entry which is preliminary data.</text>
</comment>
<feature type="compositionally biased region" description="Polar residues" evidence="1">
    <location>
        <begin position="72"/>
        <end position="84"/>
    </location>
</feature>
<feature type="region of interest" description="Disordered" evidence="1">
    <location>
        <begin position="46"/>
        <end position="86"/>
    </location>
</feature>
<organism evidence="3 4">
    <name type="scientific">Batrachochytrium salamandrivorans</name>
    <dbReference type="NCBI Taxonomy" id="1357716"/>
    <lineage>
        <taxon>Eukaryota</taxon>
        <taxon>Fungi</taxon>
        <taxon>Fungi incertae sedis</taxon>
        <taxon>Chytridiomycota</taxon>
        <taxon>Chytridiomycota incertae sedis</taxon>
        <taxon>Chytridiomycetes</taxon>
        <taxon>Rhizophydiales</taxon>
        <taxon>Rhizophydiales incertae sedis</taxon>
        <taxon>Batrachochytrium</taxon>
    </lineage>
</organism>
<name>A0ABQ8FJ14_9FUNG</name>
<evidence type="ECO:0000256" key="1">
    <source>
        <dbReference type="SAM" id="MobiDB-lite"/>
    </source>
</evidence>
<evidence type="ECO:0008006" key="5">
    <source>
        <dbReference type="Google" id="ProtNLM"/>
    </source>
</evidence>
<protein>
    <recommendedName>
        <fullName evidence="5">SXP/RAL-2 family protein Ani s 5-like cation-binding domain-containing protein</fullName>
    </recommendedName>
</protein>
<proteinExistence type="predicted"/>
<sequence length="375" mass="42531">MRVGVRIILSVLSFSVLAIVIPNYDSHVYPLARRAVNPNSRVTLWKRNNGEQTGPGPSSSGAGASTEASTSIYESNPNYSSNNRGRSKLDQLRDFVRRLYRSLMKNLDASKQKYNQWRDKKTIKATIKKLTEVVEDKNGNQFISDINKFLSSALEGARGFIGVFDNKAKKTPFFLTIPKGKKKKSLTKKMTKIQNDGRKVTKENLQDVNNAITRITKFPQDVVRELGEIMSSASRMYRLTTDLHDRDYRALMSNVKDTNNEEHVKSTEKRISEMKEYRDRISSALDYIKEQVNDGRVTFKEGVKGKTKSRFGAFKSGFKKRLGFKKKLSTGVPPNQEPSNQESSNRGQSKQDTSDEEAPDQARTPRFSKPIAVWV</sequence>
<keyword evidence="4" id="KW-1185">Reference proteome</keyword>
<gene>
    <name evidence="3" type="ORF">BASA50_003290</name>
</gene>
<dbReference type="EMBL" id="JAFCIX010000079">
    <property type="protein sequence ID" value="KAH6599080.1"/>
    <property type="molecule type" value="Genomic_DNA"/>
</dbReference>
<accession>A0ABQ8FJ14</accession>